<evidence type="ECO:0000313" key="2">
    <source>
        <dbReference type="EMBL" id="KGM51589.1"/>
    </source>
</evidence>
<keyword evidence="3" id="KW-1185">Reference proteome</keyword>
<dbReference type="GO" id="GO:0035438">
    <property type="term" value="F:cyclic-di-GMP binding"/>
    <property type="evidence" value="ECO:0007669"/>
    <property type="project" value="InterPro"/>
</dbReference>
<dbReference type="InterPro" id="IPR009875">
    <property type="entry name" value="PilZ_domain"/>
</dbReference>
<dbReference type="STRING" id="1122185.N792_10770"/>
<protein>
    <submittedName>
        <fullName evidence="2">Pilus assembly protein PilZ</fullName>
    </submittedName>
</protein>
<evidence type="ECO:0000259" key="1">
    <source>
        <dbReference type="Pfam" id="PF07238"/>
    </source>
</evidence>
<dbReference type="Pfam" id="PF07238">
    <property type="entry name" value="PilZ"/>
    <property type="match status" value="1"/>
</dbReference>
<dbReference type="EMBL" id="AVPS01000006">
    <property type="protein sequence ID" value="KGM51589.1"/>
    <property type="molecule type" value="Genomic_DNA"/>
</dbReference>
<gene>
    <name evidence="2" type="ORF">N792_10770</name>
</gene>
<sequence>MESRRRPRRPAAGVVEVTDCMTDRTIGLLGNLSETGMLLIANVPLVDDALYQLRFRLDGTEPYRAPIEVGVHLLWQEHASASGQTWAGFRFINVPEAHRQRLRDWLSRSH</sequence>
<reference evidence="2 3" key="1">
    <citation type="submission" date="2013-08" db="EMBL/GenBank/DDBJ databases">
        <title>Genome sequencing of Lysobacter.</title>
        <authorList>
            <person name="Zhang S."/>
            <person name="Wang G."/>
        </authorList>
    </citation>
    <scope>NUCLEOTIDE SEQUENCE [LARGE SCALE GENOMIC DNA]</scope>
    <source>
        <strain evidence="2 3">Ko07</strain>
    </source>
</reference>
<proteinExistence type="predicted"/>
<dbReference type="Gene3D" id="2.40.10.220">
    <property type="entry name" value="predicted glycosyltransferase like domains"/>
    <property type="match status" value="1"/>
</dbReference>
<name>A0A0A0EMG2_9GAMM</name>
<feature type="domain" description="PilZ" evidence="1">
    <location>
        <begin position="4"/>
        <end position="106"/>
    </location>
</feature>
<accession>A0A0A0EMG2</accession>
<dbReference type="Proteomes" id="UP000030017">
    <property type="component" value="Unassembled WGS sequence"/>
</dbReference>
<comment type="caution">
    <text evidence="2">The sequence shown here is derived from an EMBL/GenBank/DDBJ whole genome shotgun (WGS) entry which is preliminary data.</text>
</comment>
<dbReference type="eggNOG" id="ENOG5033GZC">
    <property type="taxonomic scope" value="Bacteria"/>
</dbReference>
<dbReference type="AlphaFoldDB" id="A0A0A0EMG2"/>
<evidence type="ECO:0000313" key="3">
    <source>
        <dbReference type="Proteomes" id="UP000030017"/>
    </source>
</evidence>
<organism evidence="2 3">
    <name type="scientific">Lysobacter concretionis Ko07 = DSM 16239</name>
    <dbReference type="NCBI Taxonomy" id="1122185"/>
    <lineage>
        <taxon>Bacteria</taxon>
        <taxon>Pseudomonadati</taxon>
        <taxon>Pseudomonadota</taxon>
        <taxon>Gammaproteobacteria</taxon>
        <taxon>Lysobacterales</taxon>
        <taxon>Lysobacteraceae</taxon>
        <taxon>Novilysobacter</taxon>
    </lineage>
</organism>